<feature type="domain" description="Aminotransferase class I/classII large" evidence="6">
    <location>
        <begin position="32"/>
        <end position="382"/>
    </location>
</feature>
<protein>
    <submittedName>
        <fullName evidence="7">Aminotransferase class I/II-fold pyridoxal phosphate-dependent enzyme</fullName>
    </submittedName>
</protein>
<dbReference type="InterPro" id="IPR004839">
    <property type="entry name" value="Aminotransferase_I/II_large"/>
</dbReference>
<evidence type="ECO:0000256" key="5">
    <source>
        <dbReference type="ARBA" id="ARBA00022898"/>
    </source>
</evidence>
<keyword evidence="3 7" id="KW-0032">Aminotransferase</keyword>
<evidence type="ECO:0000259" key="6">
    <source>
        <dbReference type="Pfam" id="PF00155"/>
    </source>
</evidence>
<name>A0A6G7B9U1_9LACO</name>
<dbReference type="EMBL" id="CP049228">
    <property type="protein sequence ID" value="QIH24180.1"/>
    <property type="molecule type" value="Genomic_DNA"/>
</dbReference>
<evidence type="ECO:0000256" key="1">
    <source>
        <dbReference type="ARBA" id="ARBA00001933"/>
    </source>
</evidence>
<dbReference type="Gene3D" id="3.40.640.10">
    <property type="entry name" value="Type I PLP-dependent aspartate aminotransferase-like (Major domain)"/>
    <property type="match status" value="1"/>
</dbReference>
<evidence type="ECO:0000256" key="3">
    <source>
        <dbReference type="ARBA" id="ARBA00022576"/>
    </source>
</evidence>
<dbReference type="PANTHER" id="PTHR46383">
    <property type="entry name" value="ASPARTATE AMINOTRANSFERASE"/>
    <property type="match status" value="1"/>
</dbReference>
<keyword evidence="5" id="KW-0663">Pyridoxal phosphate</keyword>
<evidence type="ECO:0000256" key="4">
    <source>
        <dbReference type="ARBA" id="ARBA00022679"/>
    </source>
</evidence>
<keyword evidence="4 7" id="KW-0808">Transferase</keyword>
<dbReference type="GO" id="GO:0006520">
    <property type="term" value="P:amino acid metabolic process"/>
    <property type="evidence" value="ECO:0007669"/>
    <property type="project" value="InterPro"/>
</dbReference>
<dbReference type="GO" id="GO:0008483">
    <property type="term" value="F:transaminase activity"/>
    <property type="evidence" value="ECO:0007669"/>
    <property type="project" value="UniProtKB-KW"/>
</dbReference>
<dbReference type="Proteomes" id="UP000501676">
    <property type="component" value="Chromosome"/>
</dbReference>
<evidence type="ECO:0000313" key="7">
    <source>
        <dbReference type="EMBL" id="QIH24180.1"/>
    </source>
</evidence>
<dbReference type="InterPro" id="IPR050596">
    <property type="entry name" value="AspAT/PAT-like"/>
</dbReference>
<gene>
    <name evidence="7" type="ORF">G6Z83_05780</name>
</gene>
<dbReference type="InterPro" id="IPR015421">
    <property type="entry name" value="PyrdxlP-dep_Trfase_major"/>
</dbReference>
<organism evidence="7 8">
    <name type="scientific">Lactobacillus iners</name>
    <dbReference type="NCBI Taxonomy" id="147802"/>
    <lineage>
        <taxon>Bacteria</taxon>
        <taxon>Bacillati</taxon>
        <taxon>Bacillota</taxon>
        <taxon>Bacilli</taxon>
        <taxon>Lactobacillales</taxon>
        <taxon>Lactobacillaceae</taxon>
        <taxon>Lactobacillus</taxon>
    </lineage>
</organism>
<dbReference type="Gene3D" id="3.90.1150.10">
    <property type="entry name" value="Aspartate Aminotransferase, domain 1"/>
    <property type="match status" value="1"/>
</dbReference>
<dbReference type="InterPro" id="IPR015422">
    <property type="entry name" value="PyrdxlP-dep_Trfase_small"/>
</dbReference>
<evidence type="ECO:0000256" key="2">
    <source>
        <dbReference type="ARBA" id="ARBA00007441"/>
    </source>
</evidence>
<sequence length="392" mass="43839">MSKLSENVHSTLNQIPKFKLFNFSQYALKFPDVIQLTLGEPDFNTPDHIKLAAIKAIINNHTRYAPQRGIPALLNAISADVEQKLGLHYDPKDEIIVTNGVTEGCYATIMALANPGDIFLLPTPGFPMYVADVAIAGAEIVEIDISKDNFKLTPQLLQKYLDKYGDRVKGLIMVNPSNPTGVAMNQAELDALADVIRGKNIFVISDEIYNCLWYEDEIGSIAKALPEQTIMFNGFSKTYCMTGWRIGYICAPREISAQIFKVHCFALTDTVTFVQDAAIEALVNGQADCLPMKKAYIDRRDYICDALAKMGWEHPFPQGAFYVFAKAPEFLEQDDEKLAYDLINNAKIAVAPGSYFGKGGEHYLRFSYAISLDDIKIAMERLKKYTAERKLQ</sequence>
<dbReference type="Pfam" id="PF00155">
    <property type="entry name" value="Aminotran_1_2"/>
    <property type="match status" value="1"/>
</dbReference>
<dbReference type="GO" id="GO:0030170">
    <property type="term" value="F:pyridoxal phosphate binding"/>
    <property type="evidence" value="ECO:0007669"/>
    <property type="project" value="InterPro"/>
</dbReference>
<comment type="cofactor">
    <cofactor evidence="1">
        <name>pyridoxal 5'-phosphate</name>
        <dbReference type="ChEBI" id="CHEBI:597326"/>
    </cofactor>
</comment>
<accession>A0A6G7B9U1</accession>
<dbReference type="RefSeq" id="WP_164824085.1">
    <property type="nucleotide sequence ID" value="NZ_CP049228.1"/>
</dbReference>
<dbReference type="CDD" id="cd00609">
    <property type="entry name" value="AAT_like"/>
    <property type="match status" value="1"/>
</dbReference>
<comment type="similarity">
    <text evidence="2">Belongs to the class-I pyridoxal-phosphate-dependent aminotransferase family.</text>
</comment>
<reference evidence="7 8" key="1">
    <citation type="submission" date="2020-02" db="EMBL/GenBank/DDBJ databases">
        <title>Complete genome sequences of six Lactobacillus iners strains isolated from the human vagina.</title>
        <authorList>
            <person name="France M.T."/>
            <person name="Rutt L."/>
            <person name="Narina S."/>
            <person name="Arbaugh S."/>
            <person name="Humphrys M.S."/>
            <person name="Ma B."/>
            <person name="Hayward M.R."/>
            <person name="Relman D."/>
            <person name="Kwon D.S."/>
            <person name="Ravel J."/>
        </authorList>
    </citation>
    <scope>NUCLEOTIDE SEQUENCE [LARGE SCALE GENOMIC DNA]</scope>
    <source>
        <strain evidence="7 8">C0210C1</strain>
    </source>
</reference>
<dbReference type="PRINTS" id="PR00753">
    <property type="entry name" value="ACCSYNTHASE"/>
</dbReference>
<dbReference type="AlphaFoldDB" id="A0A6G7B9U1"/>
<dbReference type="SUPFAM" id="SSF53383">
    <property type="entry name" value="PLP-dependent transferases"/>
    <property type="match status" value="1"/>
</dbReference>
<dbReference type="InterPro" id="IPR015424">
    <property type="entry name" value="PyrdxlP-dep_Trfase"/>
</dbReference>
<proteinExistence type="inferred from homology"/>
<evidence type="ECO:0000313" key="8">
    <source>
        <dbReference type="Proteomes" id="UP000501676"/>
    </source>
</evidence>